<dbReference type="Proteomes" id="UP000624404">
    <property type="component" value="Unassembled WGS sequence"/>
</dbReference>
<accession>A0A8H2ZQ28</accession>
<dbReference type="EMBL" id="CAJHIA010000008">
    <property type="protein sequence ID" value="CAD6442515.1"/>
    <property type="molecule type" value="Genomic_DNA"/>
</dbReference>
<protein>
    <submittedName>
        <fullName evidence="1">4f2aa248-1b98-46f1-bd83-81f0d01ba671</fullName>
    </submittedName>
</protein>
<comment type="caution">
    <text evidence="1">The sequence shown here is derived from an EMBL/GenBank/DDBJ whole genome shotgun (WGS) entry which is preliminary data.</text>
</comment>
<name>A0A8H2ZQ28_9HELO</name>
<dbReference type="OrthoDB" id="5428890at2759"/>
<keyword evidence="2" id="KW-1185">Reference proteome</keyword>
<reference evidence="1" key="1">
    <citation type="submission" date="2020-10" db="EMBL/GenBank/DDBJ databases">
        <authorList>
            <person name="Kusch S."/>
        </authorList>
    </citation>
    <scope>NUCLEOTIDE SEQUENCE</scope>
    <source>
        <strain evidence="1">SwB9</strain>
    </source>
</reference>
<proteinExistence type="predicted"/>
<dbReference type="AlphaFoldDB" id="A0A8H2ZQ28"/>
<organism evidence="1 2">
    <name type="scientific">Sclerotinia trifoliorum</name>
    <dbReference type="NCBI Taxonomy" id="28548"/>
    <lineage>
        <taxon>Eukaryota</taxon>
        <taxon>Fungi</taxon>
        <taxon>Dikarya</taxon>
        <taxon>Ascomycota</taxon>
        <taxon>Pezizomycotina</taxon>
        <taxon>Leotiomycetes</taxon>
        <taxon>Helotiales</taxon>
        <taxon>Sclerotiniaceae</taxon>
        <taxon>Sclerotinia</taxon>
    </lineage>
</organism>
<sequence length="176" mass="20407">MVIQADNWSILTVPRPLAALLLIAFNVIIDDCINDYHKHKLDIWFFTQRSYDPDMQMDKQDQSSAVKGDFSRLRSSSTVARSPTGTTLRSFNLVPLMRTANQQIKLTENMPLDIRLQAIKLCFGLGNPHAEQWPGVYIVNVYGRFGNRFKILLGEEFDVIWRIMEREKPTEAFEIW</sequence>
<evidence type="ECO:0000313" key="2">
    <source>
        <dbReference type="Proteomes" id="UP000624404"/>
    </source>
</evidence>
<gene>
    <name evidence="1" type="ORF">SCLTRI_LOCUS2302</name>
</gene>
<evidence type="ECO:0000313" key="1">
    <source>
        <dbReference type="EMBL" id="CAD6442515.1"/>
    </source>
</evidence>